<dbReference type="KEGG" id="mear:Mpt1_c01860"/>
<accession>A0A0A7LCV6</accession>
<dbReference type="HOGENOM" id="CLU_131897_1_0_2"/>
<dbReference type="GeneID" id="24817861"/>
<organism evidence="1 2">
    <name type="scientific">Candidatus Methanoplasma termitum</name>
    <dbReference type="NCBI Taxonomy" id="1577791"/>
    <lineage>
        <taxon>Archaea</taxon>
        <taxon>Methanobacteriati</taxon>
        <taxon>Thermoplasmatota</taxon>
        <taxon>Thermoplasmata</taxon>
        <taxon>Methanomassiliicoccales</taxon>
        <taxon>Methanomassiliicoccaceae</taxon>
        <taxon>Candidatus Methanoplasma</taxon>
    </lineage>
</organism>
<dbReference type="PIRSF" id="PIRSF019313">
    <property type="entry name" value="UCP019313"/>
    <property type="match status" value="1"/>
</dbReference>
<dbReference type="Gene3D" id="3.30.110.150">
    <property type="entry name" value="SepF-like protein"/>
    <property type="match status" value="1"/>
</dbReference>
<protein>
    <recommendedName>
        <fullName evidence="3">Cell division protein SepF</fullName>
    </recommendedName>
</protein>
<dbReference type="InterPro" id="IPR007561">
    <property type="entry name" value="Cell_div_SepF/SepF-rel"/>
</dbReference>
<gene>
    <name evidence="1" type="ORF">Mpt1_c01860</name>
</gene>
<dbReference type="Proteomes" id="UP000030787">
    <property type="component" value="Chromosome"/>
</dbReference>
<dbReference type="InterPro" id="IPR038594">
    <property type="entry name" value="SepF-like_sf"/>
</dbReference>
<dbReference type="STRING" id="1577791.Mpt1_c01860"/>
<dbReference type="Pfam" id="PF04472">
    <property type="entry name" value="SepF"/>
    <property type="match status" value="1"/>
</dbReference>
<dbReference type="InterPro" id="IPR012426">
    <property type="entry name" value="SepF_arc"/>
</dbReference>
<reference evidence="1 2" key="1">
    <citation type="journal article" date="2014" name="Appl. Environ. Microbiol.">
        <title>Comparative Genome Analysis of 'Candidatus Methanoplasma termitum' Indicates a New Mode of Energy Metabolism in the Seventh Order of Methanogens.</title>
        <authorList>
            <person name="Lang K."/>
            <person name="Schuldes J."/>
            <person name="Klingl A."/>
            <person name="Poehlein A."/>
            <person name="Daniel R."/>
            <person name="Brune A."/>
        </authorList>
    </citation>
    <scope>NUCLEOTIDE SEQUENCE [LARGE SCALE GENOMIC DNA]</scope>
    <source>
        <strain evidence="2">Mpt1</strain>
    </source>
</reference>
<dbReference type="EMBL" id="CP010070">
    <property type="protein sequence ID" value="AIZ56087.1"/>
    <property type="molecule type" value="Genomic_DNA"/>
</dbReference>
<evidence type="ECO:0000313" key="1">
    <source>
        <dbReference type="EMBL" id="AIZ56087.1"/>
    </source>
</evidence>
<sequence>MEDRGIRLFGRKEKAKKKSEKKFVDLNDYQAPMYAPSDARVKVVEVTSYRDLKPLTDMAYRGNILVLDFSRFAEEDSVKREIAKNLMEVAKDISGAFLEVSDRLMVLSPSGLNIDRSKINYREK</sequence>
<evidence type="ECO:0000313" key="2">
    <source>
        <dbReference type="Proteomes" id="UP000030787"/>
    </source>
</evidence>
<keyword evidence="2" id="KW-1185">Reference proteome</keyword>
<dbReference type="AlphaFoldDB" id="A0A0A7LCV6"/>
<dbReference type="RefSeq" id="WP_048111425.1">
    <property type="nucleotide sequence ID" value="NZ_CP010070.1"/>
</dbReference>
<proteinExistence type="predicted"/>
<dbReference type="OrthoDB" id="56189at2157"/>
<name>A0A0A7LCV6_9ARCH</name>
<evidence type="ECO:0008006" key="3">
    <source>
        <dbReference type="Google" id="ProtNLM"/>
    </source>
</evidence>